<dbReference type="Proteomes" id="UP000044938">
    <property type="component" value="Unassembled WGS sequence"/>
</dbReference>
<dbReference type="EMBL" id="JAGIZI010000006">
    <property type="protein sequence ID" value="MBP0682585.1"/>
    <property type="molecule type" value="Genomic_DNA"/>
</dbReference>
<evidence type="ECO:0000313" key="31">
    <source>
        <dbReference type="Proteomes" id="UP000671119"/>
    </source>
</evidence>
<evidence type="ECO:0000313" key="5">
    <source>
        <dbReference type="EMBL" id="CKQ80483.1"/>
    </source>
</evidence>
<evidence type="ECO:0000313" key="7">
    <source>
        <dbReference type="EMBL" id="CKT58307.1"/>
    </source>
</evidence>
<evidence type="ECO:0000313" key="18">
    <source>
        <dbReference type="Proteomes" id="UP000039021"/>
    </source>
</evidence>
<dbReference type="OMA" id="CEERRHA"/>
<evidence type="ECO:0000313" key="3">
    <source>
        <dbReference type="EMBL" id="CFE50418.1"/>
    </source>
</evidence>
<dbReference type="Proteomes" id="UP000038802">
    <property type="component" value="Unassembled WGS sequence"/>
</dbReference>
<evidence type="ECO:0000313" key="25">
    <source>
        <dbReference type="Proteomes" id="UP000048600"/>
    </source>
</evidence>
<protein>
    <submittedName>
        <fullName evidence="13">Uncharacterized protein</fullName>
    </submittedName>
</protein>
<dbReference type="EMBL" id="QTBD01000080">
    <property type="protein sequence ID" value="REQ55127.1"/>
    <property type="molecule type" value="Genomic_DNA"/>
</dbReference>
<dbReference type="PATRIC" id="fig|1773.206.peg.4216"/>
<reference evidence="16 30" key="6">
    <citation type="submission" date="2018-08" db="EMBL/GenBank/DDBJ databases">
        <authorList>
            <person name="Fokvardsen B D."/>
            <person name="Norman A."/>
        </authorList>
    </citation>
    <scope>NUCLEOTIDE SEQUENCE [LARGE SCALE GENOMIC DNA]</scope>
    <source>
        <strain evidence="16 30">DKC2</strain>
    </source>
</reference>
<evidence type="ECO:0000313" key="2">
    <source>
        <dbReference type="EMBL" id="CFE39781.1"/>
    </source>
</evidence>
<name>A0A045JSK9_MYCTX</name>
<dbReference type="Proteomes" id="UP000050164">
    <property type="component" value="Unassembled WGS sequence"/>
</dbReference>
<reference evidence="13" key="1">
    <citation type="submission" date="2015-03" db="EMBL/GenBank/DDBJ databases">
        <authorList>
            <consortium name="Pathogen Informatics"/>
            <person name="Murphy D."/>
        </authorList>
    </citation>
    <scope>NUCLEOTIDE SEQUENCE</scope>
    <source>
        <strain evidence="13">N09902308</strain>
    </source>
</reference>
<dbReference type="Proteomes" id="UP000039217">
    <property type="component" value="Unassembled WGS sequence"/>
</dbReference>
<evidence type="ECO:0000313" key="6">
    <source>
        <dbReference type="EMBL" id="CKR30483.1"/>
    </source>
</evidence>
<dbReference type="EMBL" id="CSAD01000289">
    <property type="protein sequence ID" value="COV64927.1"/>
    <property type="molecule type" value="Genomic_DNA"/>
</dbReference>
<dbReference type="EMBL" id="LR027516">
    <property type="protein sequence ID" value="VCU48575.1"/>
    <property type="molecule type" value="Genomic_DNA"/>
</dbReference>
<reference evidence="14 31" key="7">
    <citation type="submission" date="2021-03" db="EMBL/GenBank/DDBJ databases">
        <title>Whole Genome Sequencing of Mycobacterium tuberculosis clinical isolates from Arunachal Pradesh, India.</title>
        <authorList>
            <person name="Singh S."/>
            <person name="Mudliar S.R."/>
            <person name="Kulsum U."/>
            <person name="Rufai S.B."/>
            <person name="Singh P.K."/>
            <person name="Umpo M."/>
            <person name="Nyori M."/>
        </authorList>
    </citation>
    <scope>NUCLEOTIDE SEQUENCE [LARGE SCALE GENOMIC DNA]</scope>
    <source>
        <strain evidence="14 31">OMICS/BPL/0142/20/SP</strain>
    </source>
</reference>
<dbReference type="EMBL" id="CSAJ01000335">
    <property type="protein sequence ID" value="COW39762.1"/>
    <property type="molecule type" value="Genomic_DNA"/>
</dbReference>
<reference evidence="15" key="5">
    <citation type="submission" date="2018-07" db="EMBL/GenBank/DDBJ databases">
        <authorList>
            <person name="Shah S."/>
            <person name="Brown T."/>
            <person name="Auld S."/>
            <person name="Bratton K."/>
            <person name="Narechania A."/>
            <person name="Mathema B."/>
            <person name="Gandhi N."/>
        </authorList>
    </citation>
    <scope>NUCLEOTIDE SEQUENCE</scope>
    <source>
        <strain evidence="15">32301_S10</strain>
    </source>
</reference>
<evidence type="ECO:0000313" key="15">
    <source>
        <dbReference type="EMBL" id="REQ55127.1"/>
    </source>
</evidence>
<dbReference type="Proteomes" id="UP000256381">
    <property type="component" value="Unassembled WGS sequence"/>
</dbReference>
<dbReference type="Proteomes" id="UP000671119">
    <property type="component" value="Unassembled WGS sequence"/>
</dbReference>
<evidence type="ECO:0000313" key="28">
    <source>
        <dbReference type="Proteomes" id="UP000050164"/>
    </source>
</evidence>
<evidence type="ECO:0000313" key="8">
    <source>
        <dbReference type="EMBL" id="CNU15288.1"/>
    </source>
</evidence>
<evidence type="ECO:0000313" key="16">
    <source>
        <dbReference type="EMBL" id="VCU48575.1"/>
    </source>
</evidence>
<dbReference type="Proteomes" id="UP000048289">
    <property type="component" value="Unassembled WGS sequence"/>
</dbReference>
<dbReference type="Proteomes" id="UP000046680">
    <property type="component" value="Unassembled WGS sequence"/>
</dbReference>
<dbReference type="Proteomes" id="UP000048600">
    <property type="component" value="Unassembled WGS sequence"/>
</dbReference>
<evidence type="ECO:0000313" key="26">
    <source>
        <dbReference type="Proteomes" id="UP000048948"/>
    </source>
</evidence>
<dbReference type="AlphaFoldDB" id="A0A045JSK9"/>
<dbReference type="RefSeq" id="WP_003900125.1">
    <property type="nucleotide sequence ID" value="NZ_AP024457.1"/>
</dbReference>
<reference evidence="17 18" key="3">
    <citation type="submission" date="2015-03" db="EMBL/GenBank/DDBJ databases">
        <authorList>
            <consortium name="Pathogen Informatics"/>
        </authorList>
    </citation>
    <scope>NUCLEOTIDE SEQUENCE [LARGE SCALE GENOMIC DNA]</scope>
    <source>
        <strain evidence="7 26">Bir 172</strain>
        <strain evidence="5 28">Bir 185</strain>
        <strain evidence="6 27">Bir 187</strain>
        <strain evidence="4 22">C09601061</strain>
        <strain evidence="8 19">D00501624</strain>
        <strain evidence="10 21">G09801536</strain>
        <strain evidence="2 24">G09901357</strain>
        <strain evidence="3 23">H09601792</strain>
        <strain evidence="17">K00500041</strain>
        <strain evidence="12 20">M09401471</strain>
        <strain evidence="18">N09902308</strain>
        <strain evidence="11 25">P00601463</strain>
    </source>
</reference>
<feature type="compositionally biased region" description="Basic and acidic residues" evidence="1">
    <location>
        <begin position="196"/>
        <end position="207"/>
    </location>
</feature>
<evidence type="ECO:0000313" key="10">
    <source>
        <dbReference type="EMBL" id="COV64927.1"/>
    </source>
</evidence>
<accession>A0A045JSK9</accession>
<evidence type="ECO:0000313" key="19">
    <source>
        <dbReference type="Proteomes" id="UP000039217"/>
    </source>
</evidence>
<feature type="compositionally biased region" description="Basic residues" evidence="1">
    <location>
        <begin position="208"/>
        <end position="219"/>
    </location>
</feature>
<dbReference type="EMBL" id="CFOE01000266">
    <property type="protein sequence ID" value="CFE39781.1"/>
    <property type="molecule type" value="Genomic_DNA"/>
</dbReference>
<dbReference type="EMBL" id="CSBK01000814">
    <property type="protein sequence ID" value="COX95077.1"/>
    <property type="molecule type" value="Genomic_DNA"/>
</dbReference>
<evidence type="ECO:0000313" key="12">
    <source>
        <dbReference type="EMBL" id="COW39762.1"/>
    </source>
</evidence>
<evidence type="ECO:0000313" key="14">
    <source>
        <dbReference type="EMBL" id="MBP0682585.1"/>
    </source>
</evidence>
<evidence type="ECO:0000313" key="22">
    <source>
        <dbReference type="Proteomes" id="UP000046680"/>
    </source>
</evidence>
<evidence type="ECO:0000313" key="21">
    <source>
        <dbReference type="Proteomes" id="UP000045842"/>
    </source>
</evidence>
<dbReference type="EMBL" id="CNFT01000019">
    <property type="protein sequence ID" value="CKQ80483.1"/>
    <property type="molecule type" value="Genomic_DNA"/>
</dbReference>
<evidence type="ECO:0000313" key="11">
    <source>
        <dbReference type="EMBL" id="COV85414.1"/>
    </source>
</evidence>
<dbReference type="EMBL" id="CGCX01000556">
    <property type="protein sequence ID" value="CFR78774.1"/>
    <property type="molecule type" value="Genomic_DNA"/>
</dbReference>
<sequence>MPELETPDDPESIYLARLEDVGEHRPTFTGDIYRLGDGRMVMILQHPCALRHGVDLHPRLLVAPVRPDSLRSNWARAPFGTMPLPKLIDGQDHSADFINLELIDSPTLPTCERIAVLSQSGVNLVMQRWVYHSTRLAVPTHTYSDSTVGPFDEADLIEEWVTDRVDDGADPQAAEHECASWLDERISGRTRRALLSDRQHASSIRREARSHRKSVKLAD</sequence>
<reference evidence="9" key="2">
    <citation type="submission" date="2015-03" db="EMBL/GenBank/DDBJ databases">
        <authorList>
            <person name="Murphy D."/>
        </authorList>
    </citation>
    <scope>NUCLEOTIDE SEQUENCE [LARGE SCALE GENOMIC DNA]</scope>
    <source>
        <strain evidence="9">K00500041</strain>
    </source>
</reference>
<dbReference type="STRING" id="115862.BBG46_01945"/>
<dbReference type="EMBL" id="CQQC01000026">
    <property type="protein sequence ID" value="CNU15288.1"/>
    <property type="molecule type" value="Genomic_DNA"/>
</dbReference>
<feature type="region of interest" description="Disordered" evidence="1">
    <location>
        <begin position="196"/>
        <end position="219"/>
    </location>
</feature>
<evidence type="ECO:0000313" key="30">
    <source>
        <dbReference type="Proteomes" id="UP000300237"/>
    </source>
</evidence>
<evidence type="ECO:0000313" key="27">
    <source>
        <dbReference type="Proteomes" id="UP000049023"/>
    </source>
</evidence>
<evidence type="ECO:0000256" key="1">
    <source>
        <dbReference type="SAM" id="MobiDB-lite"/>
    </source>
</evidence>
<evidence type="ECO:0000313" key="4">
    <source>
        <dbReference type="EMBL" id="CFR78774.1"/>
    </source>
</evidence>
<dbReference type="EMBL" id="CHKL01000055">
    <property type="protein sequence ID" value="COV85414.1"/>
    <property type="molecule type" value="Genomic_DNA"/>
</dbReference>
<dbReference type="Proteomes" id="UP000045842">
    <property type="component" value="Unassembled WGS sequence"/>
</dbReference>
<dbReference type="EMBL" id="CFOH01000235">
    <property type="protein sequence ID" value="CFE50418.1"/>
    <property type="molecule type" value="Genomic_DNA"/>
</dbReference>
<evidence type="ECO:0000313" key="17">
    <source>
        <dbReference type="Proteomes" id="UP000038802"/>
    </source>
</evidence>
<dbReference type="Proteomes" id="UP000300237">
    <property type="component" value="Chromosome"/>
</dbReference>
<dbReference type="EMBL" id="CNGE01000991">
    <property type="protein sequence ID" value="CKT58307.1"/>
    <property type="molecule type" value="Genomic_DNA"/>
</dbReference>
<dbReference type="EMBL" id="CNFU01000146">
    <property type="protein sequence ID" value="CKR30483.1"/>
    <property type="molecule type" value="Genomic_DNA"/>
</dbReference>
<evidence type="ECO:0000313" key="9">
    <source>
        <dbReference type="EMBL" id="COV25554.1"/>
    </source>
</evidence>
<evidence type="ECO:0000313" key="13">
    <source>
        <dbReference type="EMBL" id="COX95077.1"/>
    </source>
</evidence>
<dbReference type="Proteomes" id="UP000048948">
    <property type="component" value="Unassembled WGS sequence"/>
</dbReference>
<gene>
    <name evidence="16" type="ORF">DKC2_0378</name>
    <name evidence="15" type="ORF">DSJ38_04955</name>
    <name evidence="4" type="ORF">ERS007657_01693</name>
    <name evidence="8" type="ORF">ERS007661_00164</name>
    <name evidence="10" type="ORF">ERS007679_02224</name>
    <name evidence="2" type="ORF">ERS007681_02169</name>
    <name evidence="3" type="ORF">ERS007688_01710</name>
    <name evidence="9" type="ORF">ERS007703_00956</name>
    <name evidence="12" type="ORF">ERS007720_02555</name>
    <name evidence="13" type="ORF">ERS007739_01924</name>
    <name evidence="11" type="ORF">ERS007741_00806</name>
    <name evidence="7" type="ORF">ERS027646_03836</name>
    <name evidence="5" type="ORF">ERS027659_00167</name>
    <name evidence="6" type="ORF">ERS027661_00984</name>
    <name evidence="14" type="ORF">J8J21_05525</name>
</gene>
<dbReference type="Proteomes" id="UP000046947">
    <property type="component" value="Unassembled WGS sequence"/>
</dbReference>
<organism evidence="13 18">
    <name type="scientific">Mycobacterium tuberculosis</name>
    <dbReference type="NCBI Taxonomy" id="1773"/>
    <lineage>
        <taxon>Bacteria</taxon>
        <taxon>Bacillati</taxon>
        <taxon>Actinomycetota</taxon>
        <taxon>Actinomycetes</taxon>
        <taxon>Mycobacteriales</taxon>
        <taxon>Mycobacteriaceae</taxon>
        <taxon>Mycobacterium</taxon>
        <taxon>Mycobacterium tuberculosis complex</taxon>
    </lineage>
</organism>
<evidence type="ECO:0000313" key="23">
    <source>
        <dbReference type="Proteomes" id="UP000046947"/>
    </source>
</evidence>
<dbReference type="Proteomes" id="UP000039021">
    <property type="component" value="Unassembled WGS sequence"/>
</dbReference>
<proteinExistence type="predicted"/>
<reference evidence="15 29" key="4">
    <citation type="journal article" date="2017" name="N. Engl. J. Med.">
        <title>Transmission of Extensively Drug-Resistant Tuberculosis in South Africa.</title>
        <authorList>
            <person name="Shah N.S."/>
            <person name="Auld S.C."/>
            <person name="Brust J.C."/>
            <person name="Mathema B."/>
            <person name="Ismail N."/>
            <person name="Moodley P."/>
            <person name="Mlisana K."/>
            <person name="Allana S."/>
            <person name="Campbell A."/>
            <person name="Mthiyane T."/>
            <person name="Morris N."/>
            <person name="Mpangase P."/>
            <person name="van der Meulen H."/>
            <person name="Omar S.V."/>
            <person name="Brown T.S."/>
            <person name="Narechania A."/>
            <person name="Shaskina E."/>
            <person name="Kapwata T."/>
            <person name="Kreiswirth B."/>
            <person name="Gandhi N.R."/>
        </authorList>
    </citation>
    <scope>NUCLEOTIDE SEQUENCE [LARGE SCALE GENOMIC DNA]</scope>
    <source>
        <strain evidence="15 29">32301_S10</strain>
    </source>
</reference>
<dbReference type="Proteomes" id="UP000049023">
    <property type="component" value="Unassembled WGS sequence"/>
</dbReference>
<dbReference type="GeneID" id="45424315"/>
<dbReference type="EMBL" id="CSAE01000069">
    <property type="protein sequence ID" value="COV25554.1"/>
    <property type="molecule type" value="Genomic_DNA"/>
</dbReference>
<evidence type="ECO:0000313" key="24">
    <source>
        <dbReference type="Proteomes" id="UP000048289"/>
    </source>
</evidence>
<evidence type="ECO:0000313" key="20">
    <source>
        <dbReference type="Proteomes" id="UP000044938"/>
    </source>
</evidence>
<evidence type="ECO:0000313" key="29">
    <source>
        <dbReference type="Proteomes" id="UP000256381"/>
    </source>
</evidence>